<dbReference type="Proteomes" id="UP000515146">
    <property type="component" value="Unplaced"/>
</dbReference>
<reference evidence="3" key="1">
    <citation type="submission" date="2025-08" db="UniProtKB">
        <authorList>
            <consortium name="RefSeq"/>
        </authorList>
    </citation>
    <scope>IDENTIFICATION</scope>
    <source>
        <strain evidence="3">Airmid</strain>
    </source>
</reference>
<dbReference type="InParanoid" id="A0A6P6Y101"/>
<keyword evidence="1" id="KW-0812">Transmembrane</keyword>
<dbReference type="RefSeq" id="XP_027199148.1">
    <property type="nucleotide sequence ID" value="XM_027343347.1"/>
</dbReference>
<keyword evidence="1" id="KW-0472">Membrane</keyword>
<organism evidence="2 3">
    <name type="scientific">Dermatophagoides pteronyssinus</name>
    <name type="common">European house dust mite</name>
    <dbReference type="NCBI Taxonomy" id="6956"/>
    <lineage>
        <taxon>Eukaryota</taxon>
        <taxon>Metazoa</taxon>
        <taxon>Ecdysozoa</taxon>
        <taxon>Arthropoda</taxon>
        <taxon>Chelicerata</taxon>
        <taxon>Arachnida</taxon>
        <taxon>Acari</taxon>
        <taxon>Acariformes</taxon>
        <taxon>Sarcoptiformes</taxon>
        <taxon>Astigmata</taxon>
        <taxon>Psoroptidia</taxon>
        <taxon>Analgoidea</taxon>
        <taxon>Pyroglyphidae</taxon>
        <taxon>Dermatophagoidinae</taxon>
        <taxon>Dermatophagoides</taxon>
    </lineage>
</organism>
<protein>
    <submittedName>
        <fullName evidence="3">Uncharacterized protein LOC113793333</fullName>
    </submittedName>
</protein>
<keyword evidence="1" id="KW-1133">Transmembrane helix</keyword>
<keyword evidence="2" id="KW-1185">Reference proteome</keyword>
<name>A0A6P6Y101_DERPT</name>
<feature type="transmembrane region" description="Helical" evidence="1">
    <location>
        <begin position="50"/>
        <end position="68"/>
    </location>
</feature>
<evidence type="ECO:0000313" key="2">
    <source>
        <dbReference type="Proteomes" id="UP000515146"/>
    </source>
</evidence>
<dbReference type="AlphaFoldDB" id="A0A6P6Y101"/>
<evidence type="ECO:0000256" key="1">
    <source>
        <dbReference type="SAM" id="Phobius"/>
    </source>
</evidence>
<accession>A0A6P6Y101</accession>
<sequence length="127" mass="14751">MIVAFDVRCTIIIRIIIVFTSSSWLPGAGHLFPGFPPSTILNYSEFREKFCVLFLFFVYIVCMCKSGPMLSWSLSFVSSITNKFFFFVVYICLEHLCWQNKVIEYIEESFDQHHPFSVGKLKKKPGN</sequence>
<proteinExistence type="predicted"/>
<evidence type="ECO:0000313" key="3">
    <source>
        <dbReference type="RefSeq" id="XP_027199148.1"/>
    </source>
</evidence>
<dbReference type="KEGG" id="dpte:113793333"/>
<gene>
    <name evidence="3" type="primary">LOC113793333</name>
</gene>